<accession>A0ABW2Z937</accession>
<dbReference type="Proteomes" id="UP001597032">
    <property type="component" value="Unassembled WGS sequence"/>
</dbReference>
<dbReference type="RefSeq" id="WP_386783540.1">
    <property type="nucleotide sequence ID" value="NZ_JBHTIC010000020.1"/>
</dbReference>
<dbReference type="InterPro" id="IPR006944">
    <property type="entry name" value="Phage/GTA_portal"/>
</dbReference>
<keyword evidence="2" id="KW-1185">Reference proteome</keyword>
<evidence type="ECO:0000313" key="1">
    <source>
        <dbReference type="EMBL" id="MFD0762990.1"/>
    </source>
</evidence>
<sequence length="410" mass="45704">MDLATTFQPLFNLRSSQPTTLSSSWFSGLFGATSKNGIPINTNSALTLSAFYNGIEIITNDFAKLPKAVFQKQDKNRIKKTDHPVQYLIGTKPNQYMTAIMFHKTILQHALLKGNGYAEIIRNNYTSQPSAIQLIDQDKTPVEVVKFNDKLFYKFNNKVVPADNMLHLPGFSFNGITGISVITHAAQSLGIALSSQEFGTEYYVNKGIGMGVVTAAQPMDPDAKIRYGKAMGEALSSNGSSFKVAVADEAKGFTHLRISPQEAEFLATNKFGIEDVARWLNVPLHKLKSTENINNSITEQLEIAHVADSIVPWALKMEAEYKAKLFTSLELKNGYYVKFNEAALLRADKKTQSEFWSKLIYAGVYTRNEVRGLLEMNQLDGLDEPLTPVNTQLMEQIELQLKLLKNTSNE</sequence>
<gene>
    <name evidence="1" type="ORF">ACFQZW_12940</name>
</gene>
<dbReference type="NCBIfam" id="TIGR01537">
    <property type="entry name" value="portal_HK97"/>
    <property type="match status" value="1"/>
</dbReference>
<evidence type="ECO:0000313" key="2">
    <source>
        <dbReference type="Proteomes" id="UP001597032"/>
    </source>
</evidence>
<dbReference type="InterPro" id="IPR006427">
    <property type="entry name" value="Portal_HK97"/>
</dbReference>
<comment type="caution">
    <text evidence="1">The sequence shown here is derived from an EMBL/GenBank/DDBJ whole genome shotgun (WGS) entry which is preliminary data.</text>
</comment>
<proteinExistence type="predicted"/>
<reference evidence="2" key="1">
    <citation type="journal article" date="2019" name="Int. J. Syst. Evol. Microbiol.">
        <title>The Global Catalogue of Microorganisms (GCM) 10K type strain sequencing project: providing services to taxonomists for standard genome sequencing and annotation.</title>
        <authorList>
            <consortium name="The Broad Institute Genomics Platform"/>
            <consortium name="The Broad Institute Genome Sequencing Center for Infectious Disease"/>
            <person name="Wu L."/>
            <person name="Ma J."/>
        </authorList>
    </citation>
    <scope>NUCLEOTIDE SEQUENCE [LARGE SCALE GENOMIC DNA]</scope>
    <source>
        <strain evidence="2">CCUG 60022</strain>
    </source>
</reference>
<name>A0ABW2Z937_9FLAO</name>
<dbReference type="Pfam" id="PF04860">
    <property type="entry name" value="Phage_portal"/>
    <property type="match status" value="1"/>
</dbReference>
<dbReference type="EMBL" id="JBHTIC010000020">
    <property type="protein sequence ID" value="MFD0762990.1"/>
    <property type="molecule type" value="Genomic_DNA"/>
</dbReference>
<protein>
    <submittedName>
        <fullName evidence="1">Phage portal protein</fullName>
    </submittedName>
</protein>
<organism evidence="1 2">
    <name type="scientific">Lutibacter aestuarii</name>
    <dbReference type="NCBI Taxonomy" id="861111"/>
    <lineage>
        <taxon>Bacteria</taxon>
        <taxon>Pseudomonadati</taxon>
        <taxon>Bacteroidota</taxon>
        <taxon>Flavobacteriia</taxon>
        <taxon>Flavobacteriales</taxon>
        <taxon>Flavobacteriaceae</taxon>
        <taxon>Lutibacter</taxon>
    </lineage>
</organism>